<dbReference type="Gene3D" id="3.30.428.10">
    <property type="entry name" value="HIT-like"/>
    <property type="match status" value="1"/>
</dbReference>
<dbReference type="Proteomes" id="UP001301350">
    <property type="component" value="Unassembled WGS sequence"/>
</dbReference>
<dbReference type="InterPro" id="IPR036265">
    <property type="entry name" value="HIT-like_sf"/>
</dbReference>
<evidence type="ECO:0000313" key="5">
    <source>
        <dbReference type="EMBL" id="KAK4538530.1"/>
    </source>
</evidence>
<sequence length="237" mass="25026">MSLSWRWTVGVSRACRRVWSGTAPAAFADPWLLSGRSARRGGVERAIAPVCRVRAARSATCLVVRTLPSASMSSDSGSKTAGAAPGRTDPDCLFCKIVRGQVPCYKVFENDDCVAFLDLFPATRAHTLVVPKGHHATTESMTGAEMARVFACVPAVAAAVKQAVGAPACNLLINDGSEAGQLIPHLHLHIVPRHAGDALIRHPKSGPRLEPEQADPLVRAVADALQQRVAAGEANQA</sequence>
<dbReference type="GO" id="GO:0009150">
    <property type="term" value="P:purine ribonucleotide metabolic process"/>
    <property type="evidence" value="ECO:0007669"/>
    <property type="project" value="TreeGrafter"/>
</dbReference>
<dbReference type="PANTHER" id="PTHR47670:SF1">
    <property type="entry name" value="ADENYLYLSULFATASE HINT3"/>
    <property type="match status" value="1"/>
</dbReference>
<dbReference type="GO" id="GO:0047627">
    <property type="term" value="F:adenylylsulfatase activity"/>
    <property type="evidence" value="ECO:0007669"/>
    <property type="project" value="TreeGrafter"/>
</dbReference>
<organism evidence="5 6">
    <name type="scientific">Cyanidium caldarium</name>
    <name type="common">Red alga</name>
    <dbReference type="NCBI Taxonomy" id="2771"/>
    <lineage>
        <taxon>Eukaryota</taxon>
        <taxon>Rhodophyta</taxon>
        <taxon>Bangiophyceae</taxon>
        <taxon>Cyanidiales</taxon>
        <taxon>Cyanidiaceae</taxon>
        <taxon>Cyanidium</taxon>
    </lineage>
</organism>
<dbReference type="InterPro" id="IPR019808">
    <property type="entry name" value="Histidine_triad_CS"/>
</dbReference>
<comment type="caution">
    <text evidence="5">The sequence shown here is derived from an EMBL/GenBank/DDBJ whole genome shotgun (WGS) entry which is preliminary data.</text>
</comment>
<keyword evidence="6" id="KW-1185">Reference proteome</keyword>
<dbReference type="PROSITE" id="PS51084">
    <property type="entry name" value="HIT_2"/>
    <property type="match status" value="1"/>
</dbReference>
<feature type="short sequence motif" description="Histidine triad motif" evidence="2 3">
    <location>
        <begin position="185"/>
        <end position="189"/>
    </location>
</feature>
<dbReference type="InterPro" id="IPR001310">
    <property type="entry name" value="Histidine_triad_HIT"/>
</dbReference>
<evidence type="ECO:0000256" key="3">
    <source>
        <dbReference type="PROSITE-ProRule" id="PRU00464"/>
    </source>
</evidence>
<dbReference type="GO" id="GO:0006790">
    <property type="term" value="P:sulfur compound metabolic process"/>
    <property type="evidence" value="ECO:0007669"/>
    <property type="project" value="TreeGrafter"/>
</dbReference>
<gene>
    <name evidence="5" type="ORF">CDCA_CDCA18G4555</name>
</gene>
<name>A0AAV9J2I8_CYACA</name>
<dbReference type="Pfam" id="PF01230">
    <property type="entry name" value="HIT"/>
    <property type="match status" value="1"/>
</dbReference>
<evidence type="ECO:0000256" key="1">
    <source>
        <dbReference type="PIRSR" id="PIRSR601310-1"/>
    </source>
</evidence>
<protein>
    <recommendedName>
        <fullName evidence="4">HIT domain-containing protein</fullName>
    </recommendedName>
</protein>
<accession>A0AAV9J2I8</accession>
<dbReference type="AlphaFoldDB" id="A0AAV9J2I8"/>
<dbReference type="PANTHER" id="PTHR47670">
    <property type="entry name" value="ADENYLYLSULFATASE HINT3"/>
    <property type="match status" value="1"/>
</dbReference>
<reference evidence="5 6" key="1">
    <citation type="submission" date="2022-07" db="EMBL/GenBank/DDBJ databases">
        <title>Genome-wide signatures of adaptation to extreme environments.</title>
        <authorList>
            <person name="Cho C.H."/>
            <person name="Yoon H.S."/>
        </authorList>
    </citation>
    <scope>NUCLEOTIDE SEQUENCE [LARGE SCALE GENOMIC DNA]</scope>
    <source>
        <strain evidence="5 6">DBV 063 E5</strain>
    </source>
</reference>
<evidence type="ECO:0000256" key="2">
    <source>
        <dbReference type="PIRSR" id="PIRSR601310-3"/>
    </source>
</evidence>
<dbReference type="PRINTS" id="PR00332">
    <property type="entry name" value="HISTRIAD"/>
</dbReference>
<dbReference type="InterPro" id="IPR011146">
    <property type="entry name" value="HIT-like"/>
</dbReference>
<proteinExistence type="predicted"/>
<dbReference type="PROSITE" id="PS00892">
    <property type="entry name" value="HIT_1"/>
    <property type="match status" value="1"/>
</dbReference>
<evidence type="ECO:0000259" key="4">
    <source>
        <dbReference type="PROSITE" id="PS51084"/>
    </source>
</evidence>
<dbReference type="EMBL" id="JANCYW010000018">
    <property type="protein sequence ID" value="KAK4538530.1"/>
    <property type="molecule type" value="Genomic_DNA"/>
</dbReference>
<evidence type="ECO:0000313" key="6">
    <source>
        <dbReference type="Proteomes" id="UP001301350"/>
    </source>
</evidence>
<feature type="active site" description="Tele-AMP-histidine intermediate" evidence="1">
    <location>
        <position position="187"/>
    </location>
</feature>
<dbReference type="SUPFAM" id="SSF54197">
    <property type="entry name" value="HIT-like"/>
    <property type="match status" value="1"/>
</dbReference>
<feature type="domain" description="HIT" evidence="4">
    <location>
        <begin position="93"/>
        <end position="200"/>
    </location>
</feature>